<evidence type="ECO:0000313" key="5">
    <source>
        <dbReference type="EMBL" id="CAG9331066.1"/>
    </source>
</evidence>
<dbReference type="AlphaFoldDB" id="A0AAU9JXI2"/>
<evidence type="ECO:0000256" key="3">
    <source>
        <dbReference type="ARBA" id="ARBA00023242"/>
    </source>
</evidence>
<gene>
    <name evidence="5" type="ORF">BSTOLATCC_MIC52472</name>
</gene>
<protein>
    <recommendedName>
        <fullName evidence="7">Dpy-30-like protein</fullName>
    </recommendedName>
</protein>
<comment type="subcellular location">
    <subcellularLocation>
        <location evidence="1">Nucleus</location>
    </subcellularLocation>
</comment>
<keyword evidence="6" id="KW-1185">Reference proteome</keyword>
<dbReference type="Pfam" id="PF05186">
    <property type="entry name" value="Dpy-30"/>
    <property type="match status" value="1"/>
</dbReference>
<evidence type="ECO:0000256" key="1">
    <source>
        <dbReference type="ARBA" id="ARBA00004123"/>
    </source>
</evidence>
<evidence type="ECO:0000256" key="4">
    <source>
        <dbReference type="SAM" id="MobiDB-lite"/>
    </source>
</evidence>
<evidence type="ECO:0000313" key="6">
    <source>
        <dbReference type="Proteomes" id="UP001162131"/>
    </source>
</evidence>
<feature type="compositionally biased region" description="Polar residues" evidence="4">
    <location>
        <begin position="1"/>
        <end position="10"/>
    </location>
</feature>
<evidence type="ECO:0000256" key="2">
    <source>
        <dbReference type="ARBA" id="ARBA00010849"/>
    </source>
</evidence>
<dbReference type="EMBL" id="CAJZBQ010000052">
    <property type="protein sequence ID" value="CAG9331066.1"/>
    <property type="molecule type" value="Genomic_DNA"/>
</dbReference>
<name>A0AAU9JXI2_9CILI</name>
<dbReference type="Gene3D" id="1.20.890.10">
    <property type="entry name" value="cAMP-dependent protein kinase regulatory subunit, dimerization-anchoring domain"/>
    <property type="match status" value="1"/>
</dbReference>
<sequence>MDSEVSSMKSKSMRMIDPECGYDNPEEGLKAEETAQRINNKLNPKIMPTRTYLNSTVSEIVLKALSELDQCRPSNPVEFFAYYLLKHNQ</sequence>
<dbReference type="Proteomes" id="UP001162131">
    <property type="component" value="Unassembled WGS sequence"/>
</dbReference>
<proteinExistence type="inferred from homology"/>
<feature type="region of interest" description="Disordered" evidence="4">
    <location>
        <begin position="1"/>
        <end position="26"/>
    </location>
</feature>
<comment type="similarity">
    <text evidence="2">Belongs to the dpy-30 family.</text>
</comment>
<accession>A0AAU9JXI2</accession>
<organism evidence="5 6">
    <name type="scientific">Blepharisma stoltei</name>
    <dbReference type="NCBI Taxonomy" id="1481888"/>
    <lineage>
        <taxon>Eukaryota</taxon>
        <taxon>Sar</taxon>
        <taxon>Alveolata</taxon>
        <taxon>Ciliophora</taxon>
        <taxon>Postciliodesmatophora</taxon>
        <taxon>Heterotrichea</taxon>
        <taxon>Heterotrichida</taxon>
        <taxon>Blepharismidae</taxon>
        <taxon>Blepharisma</taxon>
    </lineage>
</organism>
<evidence type="ECO:0008006" key="7">
    <source>
        <dbReference type="Google" id="ProtNLM"/>
    </source>
</evidence>
<dbReference type="InterPro" id="IPR007858">
    <property type="entry name" value="Dpy-30_motif"/>
</dbReference>
<keyword evidence="3" id="KW-0539">Nucleus</keyword>
<comment type="caution">
    <text evidence="5">The sequence shown here is derived from an EMBL/GenBank/DDBJ whole genome shotgun (WGS) entry which is preliminary data.</text>
</comment>
<reference evidence="5" key="1">
    <citation type="submission" date="2021-09" db="EMBL/GenBank/DDBJ databases">
        <authorList>
            <consortium name="AG Swart"/>
            <person name="Singh M."/>
            <person name="Singh A."/>
            <person name="Seah K."/>
            <person name="Emmerich C."/>
        </authorList>
    </citation>
    <scope>NUCLEOTIDE SEQUENCE</scope>
    <source>
        <strain evidence="5">ATCC30299</strain>
    </source>
</reference>
<dbReference type="InterPro" id="IPR049629">
    <property type="entry name" value="DPY30_SDC1_DD"/>
</dbReference>
<dbReference type="CDD" id="cd22965">
    <property type="entry name" value="DD_DPY30_SDC1"/>
    <property type="match status" value="1"/>
</dbReference>
<dbReference type="GO" id="GO:0005634">
    <property type="term" value="C:nucleus"/>
    <property type="evidence" value="ECO:0007669"/>
    <property type="project" value="UniProtKB-SubCell"/>
</dbReference>